<evidence type="ECO:0000313" key="2">
    <source>
        <dbReference type="EMBL" id="KOS22684.1"/>
    </source>
</evidence>
<feature type="compositionally biased region" description="Acidic residues" evidence="1">
    <location>
        <begin position="405"/>
        <end position="423"/>
    </location>
</feature>
<feature type="compositionally biased region" description="Basic and acidic residues" evidence="1">
    <location>
        <begin position="478"/>
        <end position="487"/>
    </location>
</feature>
<organism evidence="2 3">
    <name type="scientific">Escovopsis weberi</name>
    <dbReference type="NCBI Taxonomy" id="150374"/>
    <lineage>
        <taxon>Eukaryota</taxon>
        <taxon>Fungi</taxon>
        <taxon>Dikarya</taxon>
        <taxon>Ascomycota</taxon>
        <taxon>Pezizomycotina</taxon>
        <taxon>Sordariomycetes</taxon>
        <taxon>Hypocreomycetidae</taxon>
        <taxon>Hypocreales</taxon>
        <taxon>Hypocreaceae</taxon>
        <taxon>Escovopsis</taxon>
    </lineage>
</organism>
<feature type="region of interest" description="Disordered" evidence="1">
    <location>
        <begin position="1"/>
        <end position="28"/>
    </location>
</feature>
<feature type="region of interest" description="Disordered" evidence="1">
    <location>
        <begin position="225"/>
        <end position="498"/>
    </location>
</feature>
<protein>
    <submittedName>
        <fullName evidence="2">Uncharacterized protein</fullName>
    </submittedName>
</protein>
<keyword evidence="3" id="KW-1185">Reference proteome</keyword>
<gene>
    <name evidence="2" type="ORF">ESCO_003574</name>
</gene>
<dbReference type="Proteomes" id="UP000053831">
    <property type="component" value="Unassembled WGS sequence"/>
</dbReference>
<name>A0A0M8N848_ESCWE</name>
<feature type="compositionally biased region" description="Polar residues" evidence="1">
    <location>
        <begin position="301"/>
        <end position="317"/>
    </location>
</feature>
<reference evidence="2 3" key="1">
    <citation type="submission" date="2015-07" db="EMBL/GenBank/DDBJ databases">
        <title>The genome of the fungus Escovopsis weberi, a specialized disease agent of ant agriculture.</title>
        <authorList>
            <person name="de Man T.J."/>
            <person name="Stajich J.E."/>
            <person name="Kubicek C.P."/>
            <person name="Chenthamara K."/>
            <person name="Atanasova L."/>
            <person name="Druzhinina I.S."/>
            <person name="Birnbaum S."/>
            <person name="Barribeau S.M."/>
            <person name="Teiling C."/>
            <person name="Suen G."/>
            <person name="Currie C."/>
            <person name="Gerardo N.M."/>
        </authorList>
    </citation>
    <scope>NUCLEOTIDE SEQUENCE [LARGE SCALE GENOMIC DNA]</scope>
</reference>
<evidence type="ECO:0000313" key="3">
    <source>
        <dbReference type="Proteomes" id="UP000053831"/>
    </source>
</evidence>
<feature type="compositionally biased region" description="Acidic residues" evidence="1">
    <location>
        <begin position="226"/>
        <end position="238"/>
    </location>
</feature>
<evidence type="ECO:0000256" key="1">
    <source>
        <dbReference type="SAM" id="MobiDB-lite"/>
    </source>
</evidence>
<feature type="compositionally biased region" description="Low complexity" evidence="1">
    <location>
        <begin position="331"/>
        <end position="342"/>
    </location>
</feature>
<accession>A0A0M8N848</accession>
<dbReference type="OrthoDB" id="10249382at2759"/>
<dbReference type="AlphaFoldDB" id="A0A0M8N848"/>
<comment type="caution">
    <text evidence="2">The sequence shown here is derived from an EMBL/GenBank/DDBJ whole genome shotgun (WGS) entry which is preliminary data.</text>
</comment>
<dbReference type="EMBL" id="LGSR01000002">
    <property type="protein sequence ID" value="KOS22684.1"/>
    <property type="molecule type" value="Genomic_DNA"/>
</dbReference>
<feature type="compositionally biased region" description="Low complexity" evidence="1">
    <location>
        <begin position="455"/>
        <end position="477"/>
    </location>
</feature>
<dbReference type="STRING" id="150374.A0A0M8N848"/>
<proteinExistence type="predicted"/>
<sequence>MVTFALPGDYDAASETSGTPKARPPLPFAKRGYVPTPYATKRFASTVNDSPSVTPFTPSLPQGTLKKVFAPGVTPEPSRVYREATAKATPRGVAVHAPEKELFSLRIASPPPELTGEVLADKVPKDWNSNGSIYADQFLSHLCPPDLDEEQRRQFFCILDLRRLKYAANEIFSKKSWKLNIINFAKEFEKSRSIILLRYGLYEFQNVKPSKEVLKRWRREHGLPEPLEDEAEDADADADATPTKPATLKKRKADDNLGKNATEESFPAISAKRRAMARDEAKEPSAATPVPIKNKRKASMTEESPSKLQKATPSSAKSLFEKIANKPSPAPSSTPVSKPPSKLFEGAAAAKSSLFGTEPAETPLTSSVFGSVSKASPSPTPATPSPNIFGYLSDGGSAKNGSVEVDADADAESETDSEPEQSESQETAVSVEHSGATNGAGESDSQSSLFNIKPTATGLETGTSSGTGTRESTPGRSLFDRVTKNKDGQPYQPNQVRSDGNCLHQLTLWSWRIDFQFSFRREDFD</sequence>